<gene>
    <name evidence="4" type="ORF">DBO85_03560</name>
</gene>
<evidence type="ECO:0000259" key="3">
    <source>
        <dbReference type="Pfam" id="PF00248"/>
    </source>
</evidence>
<organism evidence="4 5">
    <name type="scientific">Pseudomonas mangrovi</name>
    <dbReference type="NCBI Taxonomy" id="2161748"/>
    <lineage>
        <taxon>Bacteria</taxon>
        <taxon>Pseudomonadati</taxon>
        <taxon>Pseudomonadota</taxon>
        <taxon>Gammaproteobacteria</taxon>
        <taxon>Pseudomonadales</taxon>
        <taxon>Pseudomonadaceae</taxon>
        <taxon>Pseudomonas</taxon>
    </lineage>
</organism>
<dbReference type="Gene3D" id="3.20.20.100">
    <property type="entry name" value="NADP-dependent oxidoreductase domain"/>
    <property type="match status" value="1"/>
</dbReference>
<dbReference type="PROSITE" id="PS51318">
    <property type="entry name" value="TAT"/>
    <property type="match status" value="1"/>
</dbReference>
<dbReference type="Proteomes" id="UP000244064">
    <property type="component" value="Unassembled WGS sequence"/>
</dbReference>
<feature type="compositionally biased region" description="Low complexity" evidence="1">
    <location>
        <begin position="28"/>
        <end position="38"/>
    </location>
</feature>
<dbReference type="CDD" id="cd19152">
    <property type="entry name" value="AKR_AKR15A"/>
    <property type="match status" value="1"/>
</dbReference>
<dbReference type="InterPro" id="IPR006311">
    <property type="entry name" value="TAT_signal"/>
</dbReference>
<dbReference type="EMBL" id="QASN01000006">
    <property type="protein sequence ID" value="PTU75760.1"/>
    <property type="molecule type" value="Genomic_DNA"/>
</dbReference>
<proteinExistence type="predicted"/>
<dbReference type="InterPro" id="IPR020471">
    <property type="entry name" value="AKR"/>
</dbReference>
<evidence type="ECO:0000313" key="5">
    <source>
        <dbReference type="Proteomes" id="UP000244064"/>
    </source>
</evidence>
<feature type="chain" id="PRO_5015518135" evidence="2">
    <location>
        <begin position="28"/>
        <end position="378"/>
    </location>
</feature>
<keyword evidence="2" id="KW-0732">Signal</keyword>
<name>A0A2T5PDF8_9PSED</name>
<dbReference type="SUPFAM" id="SSF51430">
    <property type="entry name" value="NAD(P)-linked oxidoreductase"/>
    <property type="match status" value="1"/>
</dbReference>
<sequence>MQRRQFIASTAIGAAGLSLGNLGLAQAAPSSAASTPPAHGKLGLATNDGRHPRYRPHLRYGYGGAIALGNARRPMSNAQAQQLMQAAWDAGIRYYDTSPWYGLGLSEQRIGYFLGDQQQKEFEISSKTGRLLHAEPGYSHDNWKDAVGFRYEYDYSASATRRSVEDSLQRMGVSSLDLVFIHDLSPDNIDLGEGWRERFEVAVKGAMPELVKMREEGLIKGWGMGVNTLEPSLAAIERSDPDVILQACQYSLIQHADAVERLLPVCRQRNVSLVIGSPLNSGYLAGNDYFNYSKKIPDGMPEKRQRAQALAREHGTDLRTAALHFCNAPDVVASIIPGGSTPEQIRENVASMSTPVPASFWKAAKEQGLIHADAPVPG</sequence>
<feature type="signal peptide" evidence="2">
    <location>
        <begin position="1"/>
        <end position="27"/>
    </location>
</feature>
<dbReference type="InterPro" id="IPR036812">
    <property type="entry name" value="NAD(P)_OxRdtase_dom_sf"/>
</dbReference>
<dbReference type="GO" id="GO:0016491">
    <property type="term" value="F:oxidoreductase activity"/>
    <property type="evidence" value="ECO:0007669"/>
    <property type="project" value="InterPro"/>
</dbReference>
<keyword evidence="5" id="KW-1185">Reference proteome</keyword>
<evidence type="ECO:0000256" key="1">
    <source>
        <dbReference type="SAM" id="MobiDB-lite"/>
    </source>
</evidence>
<comment type="caution">
    <text evidence="4">The sequence shown here is derived from an EMBL/GenBank/DDBJ whole genome shotgun (WGS) entry which is preliminary data.</text>
</comment>
<dbReference type="GO" id="GO:0005829">
    <property type="term" value="C:cytosol"/>
    <property type="evidence" value="ECO:0007669"/>
    <property type="project" value="TreeGrafter"/>
</dbReference>
<dbReference type="Pfam" id="PF00248">
    <property type="entry name" value="Aldo_ket_red"/>
    <property type="match status" value="1"/>
</dbReference>
<accession>A0A2T5PDF8</accession>
<evidence type="ECO:0000256" key="2">
    <source>
        <dbReference type="SAM" id="SignalP"/>
    </source>
</evidence>
<dbReference type="AlphaFoldDB" id="A0A2T5PDF8"/>
<reference evidence="4 5" key="1">
    <citation type="submission" date="2018-04" db="EMBL/GenBank/DDBJ databases">
        <title>Pseudomonas sp. nov., isolated from mangrove soil.</title>
        <authorList>
            <person name="Chen C."/>
        </authorList>
    </citation>
    <scope>NUCLEOTIDE SEQUENCE [LARGE SCALE GENOMIC DNA]</scope>
    <source>
        <strain evidence="4 5">TC-11</strain>
    </source>
</reference>
<feature type="domain" description="NADP-dependent oxidoreductase" evidence="3">
    <location>
        <begin position="64"/>
        <end position="365"/>
    </location>
</feature>
<dbReference type="OrthoDB" id="9768851at2"/>
<protein>
    <submittedName>
        <fullName evidence="4">L-fucose dehydrogenase</fullName>
    </submittedName>
</protein>
<dbReference type="InterPro" id="IPR023210">
    <property type="entry name" value="NADP_OxRdtase_dom"/>
</dbReference>
<dbReference type="RefSeq" id="WP_108105305.1">
    <property type="nucleotide sequence ID" value="NZ_QASN01000006.1"/>
</dbReference>
<evidence type="ECO:0000313" key="4">
    <source>
        <dbReference type="EMBL" id="PTU75760.1"/>
    </source>
</evidence>
<feature type="region of interest" description="Disordered" evidence="1">
    <location>
        <begin position="28"/>
        <end position="49"/>
    </location>
</feature>
<dbReference type="PANTHER" id="PTHR42686">
    <property type="entry name" value="GH17980P-RELATED"/>
    <property type="match status" value="1"/>
</dbReference>
<dbReference type="PANTHER" id="PTHR42686:SF1">
    <property type="entry name" value="GH17980P-RELATED"/>
    <property type="match status" value="1"/>
</dbReference>